<feature type="signal peptide" evidence="1">
    <location>
        <begin position="1"/>
        <end position="26"/>
    </location>
</feature>
<evidence type="ECO:0008006" key="4">
    <source>
        <dbReference type="Google" id="ProtNLM"/>
    </source>
</evidence>
<evidence type="ECO:0000256" key="1">
    <source>
        <dbReference type="SAM" id="SignalP"/>
    </source>
</evidence>
<sequence length="113" mass="11940">MRAKLVTATVIAGLATALASAPAANAAADGHLSCVTHTVKIKGNDKILTVRNKCGGTVKVNVHQSMSDSGYKAVSRGSSRKFTGGKYHYVCGLKIYYKGTRYYNRISGPLGDC</sequence>
<dbReference type="EMBL" id="JBHSPA010000112">
    <property type="protein sequence ID" value="MFC5834535.1"/>
    <property type="molecule type" value="Genomic_DNA"/>
</dbReference>
<keyword evidence="1" id="KW-0732">Signal</keyword>
<dbReference type="RefSeq" id="WP_379523947.1">
    <property type="nucleotide sequence ID" value="NZ_JBHSPA010000112.1"/>
</dbReference>
<comment type="caution">
    <text evidence="2">The sequence shown here is derived from an EMBL/GenBank/DDBJ whole genome shotgun (WGS) entry which is preliminary data.</text>
</comment>
<gene>
    <name evidence="2" type="ORF">ACFPZ3_62740</name>
</gene>
<keyword evidence="3" id="KW-1185">Reference proteome</keyword>
<dbReference type="Proteomes" id="UP001596058">
    <property type="component" value="Unassembled WGS sequence"/>
</dbReference>
<accession>A0ABW1DC05</accession>
<proteinExistence type="predicted"/>
<organism evidence="2 3">
    <name type="scientific">Nonomuraea insulae</name>
    <dbReference type="NCBI Taxonomy" id="1616787"/>
    <lineage>
        <taxon>Bacteria</taxon>
        <taxon>Bacillati</taxon>
        <taxon>Actinomycetota</taxon>
        <taxon>Actinomycetes</taxon>
        <taxon>Streptosporangiales</taxon>
        <taxon>Streptosporangiaceae</taxon>
        <taxon>Nonomuraea</taxon>
    </lineage>
</organism>
<evidence type="ECO:0000313" key="3">
    <source>
        <dbReference type="Proteomes" id="UP001596058"/>
    </source>
</evidence>
<reference evidence="3" key="1">
    <citation type="journal article" date="2019" name="Int. J. Syst. Evol. Microbiol.">
        <title>The Global Catalogue of Microorganisms (GCM) 10K type strain sequencing project: providing services to taxonomists for standard genome sequencing and annotation.</title>
        <authorList>
            <consortium name="The Broad Institute Genomics Platform"/>
            <consortium name="The Broad Institute Genome Sequencing Center for Infectious Disease"/>
            <person name="Wu L."/>
            <person name="Ma J."/>
        </authorList>
    </citation>
    <scope>NUCLEOTIDE SEQUENCE [LARGE SCALE GENOMIC DNA]</scope>
    <source>
        <strain evidence="3">CCUG 53903</strain>
    </source>
</reference>
<protein>
    <recommendedName>
        <fullName evidence="4">Secreted protein</fullName>
    </recommendedName>
</protein>
<evidence type="ECO:0000313" key="2">
    <source>
        <dbReference type="EMBL" id="MFC5834535.1"/>
    </source>
</evidence>
<feature type="chain" id="PRO_5046517903" description="Secreted protein" evidence="1">
    <location>
        <begin position="27"/>
        <end position="113"/>
    </location>
</feature>
<name>A0ABW1DC05_9ACTN</name>